<protein>
    <submittedName>
        <fullName evidence="2">Uncharacterized protein</fullName>
    </submittedName>
</protein>
<organism evidence="2 3">
    <name type="scientific">Chlorella vulgaris</name>
    <name type="common">Green alga</name>
    <dbReference type="NCBI Taxonomy" id="3077"/>
    <lineage>
        <taxon>Eukaryota</taxon>
        <taxon>Viridiplantae</taxon>
        <taxon>Chlorophyta</taxon>
        <taxon>core chlorophytes</taxon>
        <taxon>Trebouxiophyceae</taxon>
        <taxon>Chlorellales</taxon>
        <taxon>Chlorellaceae</taxon>
        <taxon>Chlorella clade</taxon>
        <taxon>Chlorella</taxon>
    </lineage>
</organism>
<comment type="caution">
    <text evidence="2">The sequence shown here is derived from an EMBL/GenBank/DDBJ whole genome shotgun (WGS) entry which is preliminary data.</text>
</comment>
<reference evidence="2" key="1">
    <citation type="journal article" date="2019" name="Plant J.">
        <title>Chlorella vulgaris genome assembly and annotation reveals the molecular basis for metabolic acclimation to high light conditions.</title>
        <authorList>
            <person name="Cecchin M."/>
            <person name="Marcolungo L."/>
            <person name="Rossato M."/>
            <person name="Girolomoni L."/>
            <person name="Cosentino E."/>
            <person name="Cuine S."/>
            <person name="Li-Beisson Y."/>
            <person name="Delledonne M."/>
            <person name="Ballottari M."/>
        </authorList>
    </citation>
    <scope>NUCLEOTIDE SEQUENCE</scope>
    <source>
        <strain evidence="2">211/11P</strain>
    </source>
</reference>
<evidence type="ECO:0000313" key="3">
    <source>
        <dbReference type="Proteomes" id="UP001055712"/>
    </source>
</evidence>
<feature type="region of interest" description="Disordered" evidence="1">
    <location>
        <begin position="68"/>
        <end position="106"/>
    </location>
</feature>
<dbReference type="AlphaFoldDB" id="A0A9D4TSJ7"/>
<feature type="region of interest" description="Disordered" evidence="1">
    <location>
        <begin position="785"/>
        <end position="808"/>
    </location>
</feature>
<feature type="region of interest" description="Disordered" evidence="1">
    <location>
        <begin position="1058"/>
        <end position="1077"/>
    </location>
</feature>
<dbReference type="OrthoDB" id="10690975at2759"/>
<feature type="region of interest" description="Disordered" evidence="1">
    <location>
        <begin position="1"/>
        <end position="24"/>
    </location>
</feature>
<feature type="compositionally biased region" description="Pro residues" evidence="1">
    <location>
        <begin position="1065"/>
        <end position="1075"/>
    </location>
</feature>
<proteinExistence type="predicted"/>
<gene>
    <name evidence="2" type="ORF">D9Q98_003332</name>
</gene>
<evidence type="ECO:0000256" key="1">
    <source>
        <dbReference type="SAM" id="MobiDB-lite"/>
    </source>
</evidence>
<reference evidence="2" key="2">
    <citation type="submission" date="2020-11" db="EMBL/GenBank/DDBJ databases">
        <authorList>
            <person name="Cecchin M."/>
            <person name="Marcolungo L."/>
            <person name="Rossato M."/>
            <person name="Girolomoni L."/>
            <person name="Cosentino E."/>
            <person name="Cuine S."/>
            <person name="Li-Beisson Y."/>
            <person name="Delledonne M."/>
            <person name="Ballottari M."/>
        </authorList>
    </citation>
    <scope>NUCLEOTIDE SEQUENCE</scope>
    <source>
        <strain evidence="2">211/11P</strain>
        <tissue evidence="2">Whole cell</tissue>
    </source>
</reference>
<sequence>MASQVFSGGGGGGRGPRATWEQRQQAAELAAAAARLPALARSKPAFLAAQIQPVLSALRLAALFGDSGSNSGSSNSSNSSSRTSGSSSSDEQDELRPAAGSGQQHATSWEWLPEASAQLQRLAAIDRHAGANTSLLLFLLLGSAVSDNDGGAGGDVGDDDAASLLPLLQLIDAVGWQQLVLQALPLLPQSQARRLEHGLVAAAAAAAEAGDGGAPDGQRQAALQQLVLRLTRGVQQHLDTYLHPSSSGNGATLQPWQLDDIALLQQLLLVCPSAAAHPPAAGALRQLQATADASMARVMRGMQQRQGEQQQQHQPFFQQLCQLRARLMLATAAAAACASGTEGGSGACQASEPSDGDASQASAAQAWGQVLQMPPKVPSAAAASGSPAVPSITRQQFLAACVASLCLLQATSGTKGSHHKCGASTAGGATQHQGCPRQDVCPALPGVHFELPPLPSSHTSAAAYATCGVRSTGIVRAAASGAATELVRAADAAASELAQDPGCLEPAQLMVAALQLAAGQAKGAAASALVSALSEQEAPPPAAAASSWNRLLQLAAAAAAKVSDRNEQRQLLLLLLHGQQPWQSRLRLALQADAALQQRCRQELVAVANRFSAGGNSAGRTAAAVVHGEERRRRTAAAVLALMPHALLCPEAVLERLVGEALVQPGEQVNLLLDVLREMQPLAAYCPNQQQQQAGIEPPTVLLRLLAQMLVPGSSSQPQLAMLDTQGSRQALIQLVGGLCGAVPHGMARPATGKGAAAGAVSPGSGELPLVSAAAMLRHVVAPALRPKQQHQQQQRHEQYQQQQPQQPKAANMLLPLQLADLLVATTGDVTAGGGEQSDQLVVLLPLLTGLLELEGRRIDRSPAVLQATGVDTLELAAELAQRLGIESCSCSGASRYFTQQLQIMHSAAAQAQPAQRLQQLRQGMLRLLAALLPCCTAAEAREVLQAALPAAIQAAMMQAAAPAQEHLHFGGASASASSILPGALAAAVEAACRAARTLALRPDQAPIAGEQLPASSQPPASADAMAAARATAPTVLRQVAVEHMLRHLVLHSVRLAGSESNTAGPPPPLPPGGSPPLRLTAAEAQALGLRCFKELCQLVAALQAAGYNCATPQAGLLRLAQQLLHAPAANRCELEQGRVTRTQQPASIALDHVKRQLEAAARLLPEGRLREVALLGIEQAAGAAAIAP</sequence>
<accession>A0A9D4TSJ7</accession>
<dbReference type="EMBL" id="SIDB01000004">
    <property type="protein sequence ID" value="KAI3433522.1"/>
    <property type="molecule type" value="Genomic_DNA"/>
</dbReference>
<keyword evidence="3" id="KW-1185">Reference proteome</keyword>
<dbReference type="Proteomes" id="UP001055712">
    <property type="component" value="Unassembled WGS sequence"/>
</dbReference>
<feature type="compositionally biased region" description="Low complexity" evidence="1">
    <location>
        <begin position="68"/>
        <end position="89"/>
    </location>
</feature>
<name>A0A9D4TSJ7_CHLVU</name>
<evidence type="ECO:0000313" key="2">
    <source>
        <dbReference type="EMBL" id="KAI3433522.1"/>
    </source>
</evidence>